<feature type="domain" description="Protein kinase" evidence="18">
    <location>
        <begin position="172"/>
        <end position="451"/>
    </location>
</feature>
<dbReference type="InterPro" id="IPR052232">
    <property type="entry name" value="RLK_Ser/Thr-Kinase"/>
</dbReference>
<keyword evidence="3 15" id="KW-0723">Serine/threonine-protein kinase</keyword>
<dbReference type="CDD" id="cd14066">
    <property type="entry name" value="STKc_IRAK"/>
    <property type="match status" value="1"/>
</dbReference>
<dbReference type="EMBL" id="LFYR01002015">
    <property type="protein sequence ID" value="KMZ57835.1"/>
    <property type="molecule type" value="Genomic_DNA"/>
</dbReference>
<dbReference type="PROSITE" id="PS00107">
    <property type="entry name" value="PROTEIN_KINASE_ATP"/>
    <property type="match status" value="1"/>
</dbReference>
<dbReference type="InterPro" id="IPR011009">
    <property type="entry name" value="Kinase-like_dom_sf"/>
</dbReference>
<feature type="binding site" evidence="14">
    <location>
        <position position="200"/>
    </location>
    <ligand>
        <name>ATP</name>
        <dbReference type="ChEBI" id="CHEBI:30616"/>
    </ligand>
</feature>
<evidence type="ECO:0000256" key="7">
    <source>
        <dbReference type="ARBA" id="ARBA00022741"/>
    </source>
</evidence>
<comment type="catalytic activity">
    <reaction evidence="12">
        <text>L-threonyl-[protein] + ATP = O-phospho-L-threonyl-[protein] + ADP + H(+)</text>
        <dbReference type="Rhea" id="RHEA:46608"/>
        <dbReference type="Rhea" id="RHEA-COMP:11060"/>
        <dbReference type="Rhea" id="RHEA-COMP:11605"/>
        <dbReference type="ChEBI" id="CHEBI:15378"/>
        <dbReference type="ChEBI" id="CHEBI:30013"/>
        <dbReference type="ChEBI" id="CHEBI:30616"/>
        <dbReference type="ChEBI" id="CHEBI:61977"/>
        <dbReference type="ChEBI" id="CHEBI:456216"/>
        <dbReference type="EC" id="2.7.11.1"/>
    </reaction>
</comment>
<keyword evidence="8 19" id="KW-0418">Kinase</keyword>
<sequence>MAIYDELLKKTSIFGLQLWVLIGTTIGVAVIILLFLICSMWFFCRRNRKSNPKNSSHKPIVLNAQRIDIPEFCPVSPKTPTKFEHYPISTQEPDSNLVLLDRSSSISTGLSRNPIESAEESRTIVHSRERSGEGSSVDSKETQPSTYPPEISQYGWGRCYTLQELKDATDGFSDENVIGEGGYGVVYHGITDDHKQIAVKNLINNRGQAERELKVEVETIGRIRHKNLVTLLGYCTEGSHRILVYEYVENGNLDQWIHGDLGYSSPLNWENRMKIILGTAKGLMYLHEGLEPKIIHRDIKSSNILVDKDWNPKVSDFGLAKIMVPQRSYVTTRVMGTFGYVSPEYAQTGMLNEQSDVYSFGILVMEVISGRKPVDYSRPPGEVNLVEWLKVLVSNKNSEGVLDPKLPEKPSPMELKRTLLVALRCVDPDSVNRPKMGQVISMLDIDDFPYRDEHRAGFISRKKNQVQL</sequence>
<comment type="caution">
    <text evidence="19">The sequence shown here is derived from an EMBL/GenBank/DDBJ whole genome shotgun (WGS) entry which is preliminary data.</text>
</comment>
<keyword evidence="10 17" id="KW-1133">Transmembrane helix</keyword>
<evidence type="ECO:0000256" key="17">
    <source>
        <dbReference type="SAM" id="Phobius"/>
    </source>
</evidence>
<dbReference type="InterPro" id="IPR017441">
    <property type="entry name" value="Protein_kinase_ATP_BS"/>
</dbReference>
<evidence type="ECO:0000256" key="5">
    <source>
        <dbReference type="ARBA" id="ARBA00022679"/>
    </source>
</evidence>
<dbReference type="GO" id="GO:0005524">
    <property type="term" value="F:ATP binding"/>
    <property type="evidence" value="ECO:0007669"/>
    <property type="project" value="UniProtKB-UniRule"/>
</dbReference>
<accession>A0A0K9NPC1</accession>
<evidence type="ECO:0000256" key="4">
    <source>
        <dbReference type="ARBA" id="ARBA00022553"/>
    </source>
</evidence>
<proteinExistence type="inferred from homology"/>
<evidence type="ECO:0000256" key="8">
    <source>
        <dbReference type="ARBA" id="ARBA00022777"/>
    </source>
</evidence>
<dbReference type="Gene3D" id="3.30.200.20">
    <property type="entry name" value="Phosphorylase Kinase, domain 1"/>
    <property type="match status" value="1"/>
</dbReference>
<keyword evidence="11 17" id="KW-0472">Membrane</keyword>
<comment type="subcellular location">
    <subcellularLocation>
        <location evidence="1">Membrane</location>
        <topology evidence="1">Single-pass membrane protein</topology>
    </subcellularLocation>
</comment>
<gene>
    <name evidence="19" type="ORF">ZOSMA_81G00530</name>
</gene>
<name>A0A0K9NPC1_ZOSMR</name>
<keyword evidence="7 14" id="KW-0547">Nucleotide-binding</keyword>
<keyword evidence="9 14" id="KW-0067">ATP-binding</keyword>
<reference evidence="20" key="1">
    <citation type="journal article" date="2016" name="Nature">
        <title>The genome of the seagrass Zostera marina reveals angiosperm adaptation to the sea.</title>
        <authorList>
            <person name="Olsen J.L."/>
            <person name="Rouze P."/>
            <person name="Verhelst B."/>
            <person name="Lin Y.-C."/>
            <person name="Bayer T."/>
            <person name="Collen J."/>
            <person name="Dattolo E."/>
            <person name="De Paoli E."/>
            <person name="Dittami S."/>
            <person name="Maumus F."/>
            <person name="Michel G."/>
            <person name="Kersting A."/>
            <person name="Lauritano C."/>
            <person name="Lohaus R."/>
            <person name="Toepel M."/>
            <person name="Tonon T."/>
            <person name="Vanneste K."/>
            <person name="Amirebrahimi M."/>
            <person name="Brakel J."/>
            <person name="Bostroem C."/>
            <person name="Chovatia M."/>
            <person name="Grimwood J."/>
            <person name="Jenkins J.W."/>
            <person name="Jueterbock A."/>
            <person name="Mraz A."/>
            <person name="Stam W.T."/>
            <person name="Tice H."/>
            <person name="Bornberg-Bauer E."/>
            <person name="Green P.J."/>
            <person name="Pearson G.A."/>
            <person name="Procaccini G."/>
            <person name="Duarte C.M."/>
            <person name="Schmutz J."/>
            <person name="Reusch T.B.H."/>
            <person name="Van de Peer Y."/>
        </authorList>
    </citation>
    <scope>NUCLEOTIDE SEQUENCE [LARGE SCALE GENOMIC DNA]</scope>
    <source>
        <strain evidence="20">cv. Finnish</strain>
    </source>
</reference>
<dbReference type="SMART" id="SM00220">
    <property type="entry name" value="S_TKc"/>
    <property type="match status" value="1"/>
</dbReference>
<organism evidence="19 20">
    <name type="scientific">Zostera marina</name>
    <name type="common">Eelgrass</name>
    <dbReference type="NCBI Taxonomy" id="29655"/>
    <lineage>
        <taxon>Eukaryota</taxon>
        <taxon>Viridiplantae</taxon>
        <taxon>Streptophyta</taxon>
        <taxon>Embryophyta</taxon>
        <taxon>Tracheophyta</taxon>
        <taxon>Spermatophyta</taxon>
        <taxon>Magnoliopsida</taxon>
        <taxon>Liliopsida</taxon>
        <taxon>Zosteraceae</taxon>
        <taxon>Zostera</taxon>
    </lineage>
</organism>
<comment type="catalytic activity">
    <reaction evidence="13">
        <text>L-seryl-[protein] + ATP = O-phospho-L-seryl-[protein] + ADP + H(+)</text>
        <dbReference type="Rhea" id="RHEA:17989"/>
        <dbReference type="Rhea" id="RHEA-COMP:9863"/>
        <dbReference type="Rhea" id="RHEA-COMP:11604"/>
        <dbReference type="ChEBI" id="CHEBI:15378"/>
        <dbReference type="ChEBI" id="CHEBI:29999"/>
        <dbReference type="ChEBI" id="CHEBI:30616"/>
        <dbReference type="ChEBI" id="CHEBI:83421"/>
        <dbReference type="ChEBI" id="CHEBI:456216"/>
        <dbReference type="EC" id="2.7.11.1"/>
    </reaction>
</comment>
<dbReference type="InterPro" id="IPR000719">
    <property type="entry name" value="Prot_kinase_dom"/>
</dbReference>
<dbReference type="GO" id="GO:0004674">
    <property type="term" value="F:protein serine/threonine kinase activity"/>
    <property type="evidence" value="ECO:0007669"/>
    <property type="project" value="UniProtKB-KW"/>
</dbReference>
<evidence type="ECO:0000256" key="14">
    <source>
        <dbReference type="PROSITE-ProRule" id="PRU10141"/>
    </source>
</evidence>
<evidence type="ECO:0000256" key="11">
    <source>
        <dbReference type="ARBA" id="ARBA00023136"/>
    </source>
</evidence>
<dbReference type="PROSITE" id="PS50011">
    <property type="entry name" value="PROTEIN_KINASE_DOM"/>
    <property type="match status" value="1"/>
</dbReference>
<comment type="similarity">
    <text evidence="15">Belongs to the protein kinase superfamily.</text>
</comment>
<evidence type="ECO:0000256" key="2">
    <source>
        <dbReference type="ARBA" id="ARBA00012513"/>
    </source>
</evidence>
<dbReference type="STRING" id="29655.A0A0K9NPC1"/>
<evidence type="ECO:0000313" key="20">
    <source>
        <dbReference type="Proteomes" id="UP000036987"/>
    </source>
</evidence>
<dbReference type="FunFam" id="1.10.510.10:FF:000035">
    <property type="entry name" value="Putative receptor-like serine/threonine-protein kinase"/>
    <property type="match status" value="1"/>
</dbReference>
<evidence type="ECO:0000313" key="19">
    <source>
        <dbReference type="EMBL" id="KMZ57835.1"/>
    </source>
</evidence>
<keyword evidence="6 17" id="KW-0812">Transmembrane</keyword>
<protein>
    <recommendedName>
        <fullName evidence="2">non-specific serine/threonine protein kinase</fullName>
        <ecNumber evidence="2">2.7.11.1</ecNumber>
    </recommendedName>
</protein>
<evidence type="ECO:0000256" key="6">
    <source>
        <dbReference type="ARBA" id="ARBA00022692"/>
    </source>
</evidence>
<evidence type="ECO:0000259" key="18">
    <source>
        <dbReference type="PROSITE" id="PS50011"/>
    </source>
</evidence>
<dbReference type="SUPFAM" id="SSF56112">
    <property type="entry name" value="Protein kinase-like (PK-like)"/>
    <property type="match status" value="1"/>
</dbReference>
<dbReference type="FunFam" id="3.30.200.20:FF:000178">
    <property type="entry name" value="serine/threonine-protein kinase PBS1-like"/>
    <property type="match status" value="1"/>
</dbReference>
<keyword evidence="4" id="KW-0597">Phosphoprotein</keyword>
<evidence type="ECO:0000256" key="3">
    <source>
        <dbReference type="ARBA" id="ARBA00022527"/>
    </source>
</evidence>
<evidence type="ECO:0000256" key="10">
    <source>
        <dbReference type="ARBA" id="ARBA00022989"/>
    </source>
</evidence>
<dbReference type="Proteomes" id="UP000036987">
    <property type="component" value="Unassembled WGS sequence"/>
</dbReference>
<evidence type="ECO:0000256" key="9">
    <source>
        <dbReference type="ARBA" id="ARBA00022840"/>
    </source>
</evidence>
<dbReference type="GO" id="GO:0016020">
    <property type="term" value="C:membrane"/>
    <property type="evidence" value="ECO:0007669"/>
    <property type="project" value="UniProtKB-SubCell"/>
</dbReference>
<evidence type="ECO:0000256" key="1">
    <source>
        <dbReference type="ARBA" id="ARBA00004167"/>
    </source>
</evidence>
<dbReference type="PANTHER" id="PTHR47984:SF10">
    <property type="entry name" value="PROTEIN KINASE SUPERFAMILY PROTEIN"/>
    <property type="match status" value="1"/>
</dbReference>
<dbReference type="OrthoDB" id="4062651at2759"/>
<keyword evidence="5" id="KW-0808">Transferase</keyword>
<dbReference type="EC" id="2.7.11.1" evidence="2"/>
<dbReference type="Gene3D" id="1.10.510.10">
    <property type="entry name" value="Transferase(Phosphotransferase) domain 1"/>
    <property type="match status" value="1"/>
</dbReference>
<keyword evidence="20" id="KW-1185">Reference proteome</keyword>
<dbReference type="PANTHER" id="PTHR47984">
    <property type="entry name" value="OS01G0323000 PROTEIN"/>
    <property type="match status" value="1"/>
</dbReference>
<evidence type="ECO:0000256" key="16">
    <source>
        <dbReference type="SAM" id="MobiDB-lite"/>
    </source>
</evidence>
<feature type="region of interest" description="Disordered" evidence="16">
    <location>
        <begin position="107"/>
        <end position="150"/>
    </location>
</feature>
<feature type="transmembrane region" description="Helical" evidence="17">
    <location>
        <begin position="18"/>
        <end position="43"/>
    </location>
</feature>
<feature type="compositionally biased region" description="Basic and acidic residues" evidence="16">
    <location>
        <begin position="119"/>
        <end position="132"/>
    </location>
</feature>
<dbReference type="OMA" id="WVVISIC"/>
<evidence type="ECO:0000256" key="12">
    <source>
        <dbReference type="ARBA" id="ARBA00047899"/>
    </source>
</evidence>
<dbReference type="PROSITE" id="PS00108">
    <property type="entry name" value="PROTEIN_KINASE_ST"/>
    <property type="match status" value="1"/>
</dbReference>
<dbReference type="Pfam" id="PF00069">
    <property type="entry name" value="Pkinase"/>
    <property type="match status" value="1"/>
</dbReference>
<dbReference type="InterPro" id="IPR008271">
    <property type="entry name" value="Ser/Thr_kinase_AS"/>
</dbReference>
<evidence type="ECO:0000256" key="13">
    <source>
        <dbReference type="ARBA" id="ARBA00048679"/>
    </source>
</evidence>
<evidence type="ECO:0000256" key="15">
    <source>
        <dbReference type="RuleBase" id="RU000304"/>
    </source>
</evidence>
<dbReference type="AlphaFoldDB" id="A0A0K9NPC1"/>
<feature type="compositionally biased region" description="Polar residues" evidence="16">
    <location>
        <begin position="133"/>
        <end position="145"/>
    </location>
</feature>